<keyword evidence="1" id="KW-0067">ATP-binding</keyword>
<dbReference type="SUPFAM" id="SSF53067">
    <property type="entry name" value="Actin-like ATPase domain"/>
    <property type="match status" value="1"/>
</dbReference>
<proteinExistence type="inferred from homology"/>
<comment type="pathway">
    <text evidence="1">Cell wall biogenesis; peptidoglycan recycling.</text>
</comment>
<dbReference type="InterPro" id="IPR043129">
    <property type="entry name" value="ATPase_NBD"/>
</dbReference>
<protein>
    <recommendedName>
        <fullName evidence="1">Anhydro-N-acetylmuramic acid kinase</fullName>
        <ecNumber evidence="1">2.7.1.170</ecNumber>
    </recommendedName>
    <alternativeName>
        <fullName evidence="1">AnhMurNAc kinase</fullName>
    </alternativeName>
</protein>
<comment type="caution">
    <text evidence="2">The sequence shown here is derived from an EMBL/GenBank/DDBJ whole genome shotgun (WGS) entry which is preliminary data.</text>
</comment>
<keyword evidence="1" id="KW-0808">Transferase</keyword>
<dbReference type="GO" id="GO:0016773">
    <property type="term" value="F:phosphotransferase activity, alcohol group as acceptor"/>
    <property type="evidence" value="ECO:0007669"/>
    <property type="project" value="UniProtKB-UniRule"/>
</dbReference>
<dbReference type="InterPro" id="IPR005338">
    <property type="entry name" value="Anhydro_N_Ac-Mur_kinase"/>
</dbReference>
<keyword evidence="1" id="KW-0119">Carbohydrate metabolism</keyword>
<dbReference type="HAMAP" id="MF_01270">
    <property type="entry name" value="AnhMurNAc_kinase"/>
    <property type="match status" value="1"/>
</dbReference>
<keyword evidence="3" id="KW-1185">Reference proteome</keyword>
<reference evidence="2 3" key="1">
    <citation type="submission" date="2016-08" db="EMBL/GenBank/DDBJ databases">
        <title>Complete genome sequence of Streptomyces agglomeratus strain 6-3-2, a novel anti-MRSA actinomycete isolated from Wuli of Tebit, China.</title>
        <authorList>
            <person name="Chen X."/>
        </authorList>
    </citation>
    <scope>NUCLEOTIDE SEQUENCE [LARGE SCALE GENOMIC DNA]</scope>
    <source>
        <strain evidence="2 3">6-3-2</strain>
    </source>
</reference>
<dbReference type="RefSeq" id="WP_069933331.1">
    <property type="nucleotide sequence ID" value="NZ_MEHJ01000001.1"/>
</dbReference>
<dbReference type="PANTHER" id="PTHR30605:SF0">
    <property type="entry name" value="ANHYDRO-N-ACETYLMURAMIC ACID KINASE"/>
    <property type="match status" value="1"/>
</dbReference>
<dbReference type="Proteomes" id="UP000095759">
    <property type="component" value="Unassembled WGS sequence"/>
</dbReference>
<keyword evidence="1 2" id="KW-0418">Kinase</keyword>
<dbReference type="UniPathway" id="UPA00544"/>
<dbReference type="EMBL" id="MEHJ01000001">
    <property type="protein sequence ID" value="OEJ24131.1"/>
    <property type="molecule type" value="Genomic_DNA"/>
</dbReference>
<comment type="pathway">
    <text evidence="1">Amino-sugar metabolism; 1,6-anhydro-N-acetylmuramate degradation.</text>
</comment>
<dbReference type="Pfam" id="PF03702">
    <property type="entry name" value="AnmK"/>
    <property type="match status" value="1"/>
</dbReference>
<dbReference type="OrthoDB" id="9763949at2"/>
<dbReference type="GO" id="GO:0009254">
    <property type="term" value="P:peptidoglycan turnover"/>
    <property type="evidence" value="ECO:0007669"/>
    <property type="project" value="UniProtKB-UniRule"/>
</dbReference>
<comment type="function">
    <text evidence="1">Catalyzes the specific phosphorylation of 1,6-anhydro-N-acetylmuramic acid (anhMurNAc) with the simultaneous cleavage of the 1,6-anhydro ring, generating MurNAc-6-P. Is required for the utilization of anhMurNAc either imported from the medium or derived from its own cell wall murein, and thus plays a role in cell wall recycling.</text>
</comment>
<dbReference type="AlphaFoldDB" id="A0A1E5P3L3"/>
<evidence type="ECO:0000313" key="2">
    <source>
        <dbReference type="EMBL" id="OEJ24131.1"/>
    </source>
</evidence>
<dbReference type="NCBIfam" id="NF007146">
    <property type="entry name" value="PRK09585.2-6"/>
    <property type="match status" value="1"/>
</dbReference>
<comment type="catalytic activity">
    <reaction evidence="1">
        <text>1,6-anhydro-N-acetyl-beta-muramate + ATP + H2O = N-acetyl-D-muramate 6-phosphate + ADP + H(+)</text>
        <dbReference type="Rhea" id="RHEA:24952"/>
        <dbReference type="ChEBI" id="CHEBI:15377"/>
        <dbReference type="ChEBI" id="CHEBI:15378"/>
        <dbReference type="ChEBI" id="CHEBI:30616"/>
        <dbReference type="ChEBI" id="CHEBI:58690"/>
        <dbReference type="ChEBI" id="CHEBI:58722"/>
        <dbReference type="ChEBI" id="CHEBI:456216"/>
        <dbReference type="EC" id="2.7.1.170"/>
    </reaction>
</comment>
<evidence type="ECO:0000313" key="3">
    <source>
        <dbReference type="Proteomes" id="UP000095759"/>
    </source>
</evidence>
<gene>
    <name evidence="1" type="primary">anmK</name>
    <name evidence="2" type="ORF">AS594_06180</name>
</gene>
<sequence length="407" mass="41879">MRVIGLMSGTSYDAIDAAAADLALDGDTLVLTPLGMISEVYDDELRAALAGALPPAGTTLADVCRLDTRIGQAFAAAAVRADRELCGGRADLIASHGQTVYHWAEGGRVHGTLQLGEAAWIAEATSRPVVSGFRPRDVATGGQGAPLVSIVDVMWLRGRPGVPVALNLGGIGNVTVASAGVSREPLAFDTGPANALIDAAVREFADGGGAAYSMDTDGALAARGRVHAPLLRRLLDEPYYAAPAPKTTGKELFHLPYLRAAMAGSGTPAAEDVVATLTRLTARTVADAVRPFAATEVIASGGGTRNPVLMEWLREELGAEGGAVLRTSDELGLPSAAKEAYAFAVLGWLTAHGLPGTVPSCTGARRPSVLGSVTPGRPGLRLPEPVTTAPARLTVCAKDNSHLFTGR</sequence>
<name>A0A1E5P3L3_9ACTN</name>
<dbReference type="GO" id="GO:0006040">
    <property type="term" value="P:amino sugar metabolic process"/>
    <property type="evidence" value="ECO:0007669"/>
    <property type="project" value="InterPro"/>
</dbReference>
<dbReference type="Gene3D" id="3.30.420.40">
    <property type="match status" value="2"/>
</dbReference>
<evidence type="ECO:0000256" key="1">
    <source>
        <dbReference type="HAMAP-Rule" id="MF_01270"/>
    </source>
</evidence>
<dbReference type="STRING" id="285458.BGM19_30605"/>
<dbReference type="GO" id="GO:0016301">
    <property type="term" value="F:kinase activity"/>
    <property type="evidence" value="ECO:0007669"/>
    <property type="project" value="UniProtKB-KW"/>
</dbReference>
<organism evidence="2 3">
    <name type="scientific">Streptomyces agglomeratus</name>
    <dbReference type="NCBI Taxonomy" id="285458"/>
    <lineage>
        <taxon>Bacteria</taxon>
        <taxon>Bacillati</taxon>
        <taxon>Actinomycetota</taxon>
        <taxon>Actinomycetes</taxon>
        <taxon>Kitasatosporales</taxon>
        <taxon>Streptomycetaceae</taxon>
        <taxon>Streptomyces</taxon>
    </lineage>
</organism>
<dbReference type="EC" id="2.7.1.170" evidence="1"/>
<dbReference type="UniPathway" id="UPA00343"/>
<feature type="binding site" evidence="1">
    <location>
        <begin position="9"/>
        <end position="16"/>
    </location>
    <ligand>
        <name>ATP</name>
        <dbReference type="ChEBI" id="CHEBI:30616"/>
    </ligand>
</feature>
<dbReference type="GO" id="GO:0097175">
    <property type="term" value="P:1,6-anhydro-N-acetyl-beta-muramic acid catabolic process"/>
    <property type="evidence" value="ECO:0007669"/>
    <property type="project" value="UniProtKB-UniRule"/>
</dbReference>
<comment type="similarity">
    <text evidence="1">Belongs to the anhydro-N-acetylmuramic acid kinase family.</text>
</comment>
<dbReference type="GO" id="GO:0005524">
    <property type="term" value="F:ATP binding"/>
    <property type="evidence" value="ECO:0007669"/>
    <property type="project" value="UniProtKB-UniRule"/>
</dbReference>
<dbReference type="PANTHER" id="PTHR30605">
    <property type="entry name" value="ANHYDRO-N-ACETYLMURAMIC ACID KINASE"/>
    <property type="match status" value="1"/>
</dbReference>
<accession>A0A1E5P3L3</accession>
<keyword evidence="1" id="KW-0547">Nucleotide-binding</keyword>